<dbReference type="Proteomes" id="UP001283361">
    <property type="component" value="Unassembled WGS sequence"/>
</dbReference>
<sequence length="150" mass="15915">MSVMREYYRSALIGNWKSVGCHGNCHINNHQTLKSGQKGCSCHIDDISRASHIKSHHCIDPARSGSGLGSIPVEIVSLRIRSCSDTKGAENPLAEFISAKLANTGRVLELVGAVYDCQGVASGATVGHGISSCRLATVATAKLAREKARQ</sequence>
<dbReference type="EMBL" id="JAWDGP010002384">
    <property type="protein sequence ID" value="KAK3783609.1"/>
    <property type="molecule type" value="Genomic_DNA"/>
</dbReference>
<proteinExistence type="predicted"/>
<gene>
    <name evidence="1" type="ORF">RRG08_020936</name>
</gene>
<evidence type="ECO:0000313" key="1">
    <source>
        <dbReference type="EMBL" id="KAK3783609.1"/>
    </source>
</evidence>
<evidence type="ECO:0000313" key="2">
    <source>
        <dbReference type="Proteomes" id="UP001283361"/>
    </source>
</evidence>
<organism evidence="1 2">
    <name type="scientific">Elysia crispata</name>
    <name type="common">lettuce slug</name>
    <dbReference type="NCBI Taxonomy" id="231223"/>
    <lineage>
        <taxon>Eukaryota</taxon>
        <taxon>Metazoa</taxon>
        <taxon>Spiralia</taxon>
        <taxon>Lophotrochozoa</taxon>
        <taxon>Mollusca</taxon>
        <taxon>Gastropoda</taxon>
        <taxon>Heterobranchia</taxon>
        <taxon>Euthyneura</taxon>
        <taxon>Panpulmonata</taxon>
        <taxon>Sacoglossa</taxon>
        <taxon>Placobranchoidea</taxon>
        <taxon>Plakobranchidae</taxon>
        <taxon>Elysia</taxon>
    </lineage>
</organism>
<name>A0AAE1A986_9GAST</name>
<accession>A0AAE1A986</accession>
<keyword evidence="2" id="KW-1185">Reference proteome</keyword>
<comment type="caution">
    <text evidence="1">The sequence shown here is derived from an EMBL/GenBank/DDBJ whole genome shotgun (WGS) entry which is preliminary data.</text>
</comment>
<dbReference type="AlphaFoldDB" id="A0AAE1A986"/>
<protein>
    <submittedName>
        <fullName evidence="1">Uncharacterized protein</fullName>
    </submittedName>
</protein>
<reference evidence="1" key="1">
    <citation type="journal article" date="2023" name="G3 (Bethesda)">
        <title>A reference genome for the long-term kleptoplast-retaining sea slug Elysia crispata morphotype clarki.</title>
        <authorList>
            <person name="Eastman K.E."/>
            <person name="Pendleton A.L."/>
            <person name="Shaikh M.A."/>
            <person name="Suttiyut T."/>
            <person name="Ogas R."/>
            <person name="Tomko P."/>
            <person name="Gavelis G."/>
            <person name="Widhalm J.R."/>
            <person name="Wisecaver J.H."/>
        </authorList>
    </citation>
    <scope>NUCLEOTIDE SEQUENCE</scope>
    <source>
        <strain evidence="1">ECLA1</strain>
    </source>
</reference>